<reference evidence="2" key="1">
    <citation type="journal article" date="2011" name="PLoS Genet.">
        <title>Genomic analysis of the necrotrophic fungal pathogens Sclerotinia sclerotiorum and Botrytis cinerea.</title>
        <authorList>
            <person name="Amselem J."/>
            <person name="Cuomo C.A."/>
            <person name="van Kan J.A."/>
            <person name="Viaud M."/>
            <person name="Benito E.P."/>
            <person name="Couloux A."/>
            <person name="Coutinho P.M."/>
            <person name="de Vries R.P."/>
            <person name="Dyer P.S."/>
            <person name="Fillinger S."/>
            <person name="Fournier E."/>
            <person name="Gout L."/>
            <person name="Hahn M."/>
            <person name="Kohn L."/>
            <person name="Lapalu N."/>
            <person name="Plummer K.M."/>
            <person name="Pradier J.M."/>
            <person name="Quevillon E."/>
            <person name="Sharon A."/>
            <person name="Simon A."/>
            <person name="ten Have A."/>
            <person name="Tudzynski B."/>
            <person name="Tudzynski P."/>
            <person name="Wincker P."/>
            <person name="Andrew M."/>
            <person name="Anthouard V."/>
            <person name="Beever R.E."/>
            <person name="Beffa R."/>
            <person name="Benoit I."/>
            <person name="Bouzid O."/>
            <person name="Brault B."/>
            <person name="Chen Z."/>
            <person name="Choquer M."/>
            <person name="Collemare J."/>
            <person name="Cotton P."/>
            <person name="Danchin E.G."/>
            <person name="Da Silva C."/>
            <person name="Gautier A."/>
            <person name="Giraud C."/>
            <person name="Giraud T."/>
            <person name="Gonzalez C."/>
            <person name="Grossetete S."/>
            <person name="Guldener U."/>
            <person name="Henrissat B."/>
            <person name="Howlett B.J."/>
            <person name="Kodira C."/>
            <person name="Kretschmer M."/>
            <person name="Lappartient A."/>
            <person name="Leroch M."/>
            <person name="Levis C."/>
            <person name="Mauceli E."/>
            <person name="Neuveglise C."/>
            <person name="Oeser B."/>
            <person name="Pearson M."/>
            <person name="Poulain J."/>
            <person name="Poussereau N."/>
            <person name="Quesneville H."/>
            <person name="Rascle C."/>
            <person name="Schumacher J."/>
            <person name="Segurens B."/>
            <person name="Sexton A."/>
            <person name="Silva E."/>
            <person name="Sirven C."/>
            <person name="Soanes D.M."/>
            <person name="Talbot N.J."/>
            <person name="Templeton M."/>
            <person name="Yandava C."/>
            <person name="Yarden O."/>
            <person name="Zeng Q."/>
            <person name="Rollins J.A."/>
            <person name="Lebrun M.H."/>
            <person name="Dickman M."/>
        </authorList>
    </citation>
    <scope>NUCLEOTIDE SEQUENCE [LARGE SCALE GENOMIC DNA]</scope>
    <source>
        <strain evidence="2">T4</strain>
    </source>
</reference>
<sequence>MAIIIVIVAIMLPPTLYLRHSHRDRFLAVPCPKRRQIQIGPSLPDLAPFGMILFAGKALATAD</sequence>
<evidence type="ECO:0000313" key="1">
    <source>
        <dbReference type="EMBL" id="CCD45787.1"/>
    </source>
</evidence>
<evidence type="ECO:0000313" key="2">
    <source>
        <dbReference type="Proteomes" id="UP000008177"/>
    </source>
</evidence>
<organism evidence="1 2">
    <name type="scientific">Botryotinia fuckeliana (strain T4)</name>
    <name type="common">Noble rot fungus</name>
    <name type="synonym">Botrytis cinerea</name>
    <dbReference type="NCBI Taxonomy" id="999810"/>
    <lineage>
        <taxon>Eukaryota</taxon>
        <taxon>Fungi</taxon>
        <taxon>Dikarya</taxon>
        <taxon>Ascomycota</taxon>
        <taxon>Pezizomycotina</taxon>
        <taxon>Leotiomycetes</taxon>
        <taxon>Helotiales</taxon>
        <taxon>Sclerotiniaceae</taxon>
        <taxon>Botrytis</taxon>
    </lineage>
</organism>
<dbReference type="AlphaFoldDB" id="G2XZA0"/>
<dbReference type="Proteomes" id="UP000008177">
    <property type="component" value="Unplaced contigs"/>
</dbReference>
<proteinExistence type="predicted"/>
<dbReference type="EMBL" id="FQ790278">
    <property type="protein sequence ID" value="CCD45787.1"/>
    <property type="molecule type" value="Genomic_DNA"/>
</dbReference>
<dbReference type="HOGENOM" id="CLU_2885501_0_0_1"/>
<protein>
    <submittedName>
        <fullName evidence="1">Uncharacterized protein</fullName>
    </submittedName>
</protein>
<gene>
    <name evidence="1" type="ORF">BofuT4_uP048050.1</name>
</gene>
<accession>G2XZA0</accession>
<name>G2XZA0_BOTF4</name>
<dbReference type="InParanoid" id="G2XZA0"/>